<dbReference type="Pfam" id="PF05328">
    <property type="entry name" value="CybS"/>
    <property type="match status" value="1"/>
</dbReference>
<dbReference type="GO" id="GO:0006099">
    <property type="term" value="P:tricarboxylic acid cycle"/>
    <property type="evidence" value="ECO:0007669"/>
    <property type="project" value="TreeGrafter"/>
</dbReference>
<keyword evidence="5 12" id="KW-0999">Mitochondrion inner membrane</keyword>
<protein>
    <recommendedName>
        <fullName evidence="12">Succinate dehydrogenase [ubiquinone] cytochrome b small subunit</fullName>
    </recommendedName>
</protein>
<dbReference type="OrthoDB" id="18577at2759"/>
<dbReference type="STRING" id="269621.A0A238F0X2"/>
<evidence type="ECO:0000256" key="1">
    <source>
        <dbReference type="ARBA" id="ARBA00004448"/>
    </source>
</evidence>
<keyword evidence="4" id="KW-0812">Transmembrane</keyword>
<evidence type="ECO:0000313" key="14">
    <source>
        <dbReference type="Proteomes" id="UP000198372"/>
    </source>
</evidence>
<keyword evidence="11" id="KW-0408">Iron</keyword>
<dbReference type="InterPro" id="IPR034804">
    <property type="entry name" value="SQR/QFR_C/D"/>
</dbReference>
<dbReference type="AlphaFoldDB" id="A0A238F0X2"/>
<dbReference type="GO" id="GO:0005743">
    <property type="term" value="C:mitochondrial inner membrane"/>
    <property type="evidence" value="ECO:0007669"/>
    <property type="project" value="UniProtKB-SubCell"/>
</dbReference>
<dbReference type="PANTHER" id="PTHR13337:SF2">
    <property type="entry name" value="SUCCINATE DEHYDROGENASE [UBIQUINONE] CYTOCHROME B SMALL SUBUNIT, MITOCHONDRIAL"/>
    <property type="match status" value="1"/>
</dbReference>
<evidence type="ECO:0000256" key="9">
    <source>
        <dbReference type="ARBA" id="ARBA00023136"/>
    </source>
</evidence>
<evidence type="ECO:0000256" key="6">
    <source>
        <dbReference type="ARBA" id="ARBA00022946"/>
    </source>
</evidence>
<comment type="subcellular location">
    <subcellularLocation>
        <location evidence="1 12">Mitochondrion inner membrane</location>
        <topology evidence="1 12">Multi-pass membrane protein</topology>
    </subcellularLocation>
</comment>
<dbReference type="GO" id="GO:0048039">
    <property type="term" value="F:ubiquinone binding"/>
    <property type="evidence" value="ECO:0007669"/>
    <property type="project" value="TreeGrafter"/>
</dbReference>
<dbReference type="Gene3D" id="1.20.1300.10">
    <property type="entry name" value="Fumarate reductase/succinate dehydrogenase, transmembrane subunit"/>
    <property type="match status" value="1"/>
</dbReference>
<evidence type="ECO:0000256" key="7">
    <source>
        <dbReference type="ARBA" id="ARBA00022989"/>
    </source>
</evidence>
<keyword evidence="7" id="KW-1133">Transmembrane helix</keyword>
<keyword evidence="8 12" id="KW-0496">Mitochondrion</keyword>
<dbReference type="InterPro" id="IPR007992">
    <property type="entry name" value="CybS"/>
</dbReference>
<evidence type="ECO:0000256" key="5">
    <source>
        <dbReference type="ARBA" id="ARBA00022792"/>
    </source>
</evidence>
<gene>
    <name evidence="13" type="ORF">BQ2448_5411</name>
</gene>
<reference evidence="14" key="1">
    <citation type="submission" date="2016-09" db="EMBL/GenBank/DDBJ databases">
        <authorList>
            <person name="Jeantristanb JTB J.-T."/>
            <person name="Ricardo R."/>
        </authorList>
    </citation>
    <scope>NUCLEOTIDE SEQUENCE [LARGE SCALE GENOMIC DNA]</scope>
</reference>
<feature type="binding site" description="axial binding residue" evidence="11">
    <location>
        <position position="94"/>
    </location>
    <ligand>
        <name>heme b</name>
        <dbReference type="ChEBI" id="CHEBI:60344"/>
        <note>ligand shared with SDHC</note>
    </ligand>
    <ligandPart>
        <name>Fe</name>
        <dbReference type="ChEBI" id="CHEBI:18248"/>
    </ligandPart>
</feature>
<dbReference type="GO" id="GO:0020037">
    <property type="term" value="F:heme binding"/>
    <property type="evidence" value="ECO:0007669"/>
    <property type="project" value="TreeGrafter"/>
</dbReference>
<evidence type="ECO:0000256" key="10">
    <source>
        <dbReference type="PIRSR" id="PIRSR607992-1"/>
    </source>
</evidence>
<keyword evidence="11" id="KW-0479">Metal-binding</keyword>
<accession>A0A238F0X2</accession>
<organism evidence="13 14">
    <name type="scientific">Microbotryum intermedium</name>
    <dbReference type="NCBI Taxonomy" id="269621"/>
    <lineage>
        <taxon>Eukaryota</taxon>
        <taxon>Fungi</taxon>
        <taxon>Dikarya</taxon>
        <taxon>Basidiomycota</taxon>
        <taxon>Pucciniomycotina</taxon>
        <taxon>Microbotryomycetes</taxon>
        <taxon>Microbotryales</taxon>
        <taxon>Microbotryaceae</taxon>
        <taxon>Microbotryum</taxon>
    </lineage>
</organism>
<evidence type="ECO:0000256" key="4">
    <source>
        <dbReference type="ARBA" id="ARBA00022692"/>
    </source>
</evidence>
<comment type="similarity">
    <text evidence="2 12">Belongs to the CybS family.</text>
</comment>
<evidence type="ECO:0000313" key="13">
    <source>
        <dbReference type="EMBL" id="SCV67800.1"/>
    </source>
</evidence>
<sequence>MSFQLLRHSALRNGVLTSARAFSTSRPGLAAVKHIEGTVNEPTPFPAPNKAHGSYHWTFERLLSGALVPLVGATAVTSVHPILDGVLAVAIVAHSHMDESRLIKGLDQVLIDYVHPNKFPVIGTISKWLVRFATGGVLVGVYQFNTNDIGLTELVKKTWHA</sequence>
<keyword evidence="6 12" id="KW-0809">Transit peptide</keyword>
<dbReference type="GO" id="GO:0046872">
    <property type="term" value="F:metal ion binding"/>
    <property type="evidence" value="ECO:0007669"/>
    <property type="project" value="UniProtKB-KW"/>
</dbReference>
<evidence type="ECO:0000256" key="11">
    <source>
        <dbReference type="PIRSR" id="PIRSR607992-2"/>
    </source>
</evidence>
<evidence type="ECO:0000256" key="2">
    <source>
        <dbReference type="ARBA" id="ARBA00007294"/>
    </source>
</evidence>
<dbReference type="EMBL" id="FMSP01000002">
    <property type="protein sequence ID" value="SCV67800.1"/>
    <property type="molecule type" value="Genomic_DNA"/>
</dbReference>
<evidence type="ECO:0000256" key="12">
    <source>
        <dbReference type="RuleBase" id="RU364031"/>
    </source>
</evidence>
<feature type="binding site" evidence="10">
    <location>
        <position position="113"/>
    </location>
    <ligand>
        <name>a ubiquinone</name>
        <dbReference type="ChEBI" id="CHEBI:16389"/>
        <note>ligand shared with IP/SDHB</note>
    </ligand>
</feature>
<name>A0A238F0X2_9BASI</name>
<keyword evidence="9 12" id="KW-0472">Membrane</keyword>
<keyword evidence="14" id="KW-1185">Reference proteome</keyword>
<evidence type="ECO:0000256" key="3">
    <source>
        <dbReference type="ARBA" id="ARBA00022448"/>
    </source>
</evidence>
<proteinExistence type="inferred from homology"/>
<dbReference type="PANTHER" id="PTHR13337">
    <property type="entry name" value="SUCCINATE DEHYDROGENASE"/>
    <property type="match status" value="1"/>
</dbReference>
<keyword evidence="3" id="KW-0813">Transport</keyword>
<dbReference type="GO" id="GO:0006121">
    <property type="term" value="P:mitochondrial electron transport, succinate to ubiquinone"/>
    <property type="evidence" value="ECO:0007669"/>
    <property type="project" value="TreeGrafter"/>
</dbReference>
<dbReference type="Proteomes" id="UP000198372">
    <property type="component" value="Unassembled WGS sequence"/>
</dbReference>
<evidence type="ECO:0000256" key="8">
    <source>
        <dbReference type="ARBA" id="ARBA00023128"/>
    </source>
</evidence>
<dbReference type="CDD" id="cd03496">
    <property type="entry name" value="SQR_TypeC_CybS"/>
    <property type="match status" value="1"/>
</dbReference>